<sequence length="466" mass="52361">MAIANGHSGFSQEIQIFFRTAQDLGRLRYQGDRAQFEQTLLATGMDAGEVERYWELIDVSKNDAWQPVGYASMEQLKSNSVLAQNLGLALQNAEGQPPRNWLLYRLFSCFFPGILAANYAGEKHLTAKDTRIKTATGYVVNPQHRTIRFSALPIAPAGAGTREGNPMPLYQVVQGKEPARFQAQVIRAAASLRTAFGDTLGMQIAELLLSLQMLVPSELVARALRKVLDAGERGEEVIFAGAFCPDYAYEETGSQQVPYRYTFDGLGMGVGLVAKQFARIIPQLSRFFAEIGIRHRFVIGIGDFEADSETVLQRVGVDRREFIRRCQCSLNAFYKLMPEDVPIELELFDAKRGNGKLRQYAAESFERMVAGDFGMMPTLHPDLEEVIMRIPGQYRTFYERWHGVQMDDATVRNIVYSQGGEYAAVARIYYEDLGDNVIFLAGDRPEMNRFNAFYAPLPVLCAKRAY</sequence>
<name>A0A1G1XBR7_9BACT</name>
<proteinExistence type="predicted"/>
<dbReference type="Proteomes" id="UP000177941">
    <property type="component" value="Unassembled WGS sequence"/>
</dbReference>
<dbReference type="AlphaFoldDB" id="A0A1G1XBR7"/>
<comment type="caution">
    <text evidence="1">The sequence shown here is derived from an EMBL/GenBank/DDBJ whole genome shotgun (WGS) entry which is preliminary data.</text>
</comment>
<dbReference type="EMBL" id="MHHS01000008">
    <property type="protein sequence ID" value="OGY37372.1"/>
    <property type="molecule type" value="Genomic_DNA"/>
</dbReference>
<reference evidence="1 2" key="1">
    <citation type="journal article" date="2016" name="Nat. Commun.">
        <title>Thousands of microbial genomes shed light on interconnected biogeochemical processes in an aquifer system.</title>
        <authorList>
            <person name="Anantharaman K."/>
            <person name="Brown C.T."/>
            <person name="Hug L.A."/>
            <person name="Sharon I."/>
            <person name="Castelle C.J."/>
            <person name="Probst A.J."/>
            <person name="Thomas B.C."/>
            <person name="Singh A."/>
            <person name="Wilkins M.J."/>
            <person name="Karaoz U."/>
            <person name="Brodie E.L."/>
            <person name="Williams K.H."/>
            <person name="Hubbard S.S."/>
            <person name="Banfield J.F."/>
        </authorList>
    </citation>
    <scope>NUCLEOTIDE SEQUENCE [LARGE SCALE GENOMIC DNA]</scope>
</reference>
<protein>
    <submittedName>
        <fullName evidence="1">Uncharacterized protein</fullName>
    </submittedName>
</protein>
<gene>
    <name evidence="1" type="ORF">A3E36_03015</name>
</gene>
<organism evidence="1 2">
    <name type="scientific">Candidatus Andersenbacteria bacterium RIFCSPHIGHO2_12_FULL_45_11b</name>
    <dbReference type="NCBI Taxonomy" id="1797282"/>
    <lineage>
        <taxon>Bacteria</taxon>
        <taxon>Candidatus Anderseniibacteriota</taxon>
    </lineage>
</organism>
<evidence type="ECO:0000313" key="1">
    <source>
        <dbReference type="EMBL" id="OGY37372.1"/>
    </source>
</evidence>
<evidence type="ECO:0000313" key="2">
    <source>
        <dbReference type="Proteomes" id="UP000177941"/>
    </source>
</evidence>
<accession>A0A1G1XBR7</accession>